<protein>
    <submittedName>
        <fullName evidence="2">MAP3K12-binding inhibitory protein 1</fullName>
    </submittedName>
</protein>
<sequence length="223" mass="24695">MSGVPDLGVDPGSVSTNQAKEKVKQEVNSSGRKSKDSMEPSLHPSIEFSGDNKYKQEAIDHSEEAKQLVGIEERLHNLESHLRIVPGTPVPQDVYARLKAVEDRESICWLTLVSHEPQQQQTSPSHPPHHAAQKGVFSEVRVYRDSEAMSHRGKVGTSGFLIWFVVTVINSPAPSLPRPRAVSTSAMLILTPFHRRPGPAVPDDVPNLKHNTLKHNTLKHTTH</sequence>
<comment type="caution">
    <text evidence="2">The sequence shown here is derived from an EMBL/GenBank/DDBJ whole genome shotgun (WGS) entry which is preliminary data.</text>
</comment>
<evidence type="ECO:0000313" key="2">
    <source>
        <dbReference type="EMBL" id="KAG0718313.1"/>
    </source>
</evidence>
<dbReference type="EMBL" id="JACEEZ010016236">
    <property type="protein sequence ID" value="KAG0718313.1"/>
    <property type="molecule type" value="Genomic_DNA"/>
</dbReference>
<feature type="region of interest" description="Disordered" evidence="1">
    <location>
        <begin position="200"/>
        <end position="223"/>
    </location>
</feature>
<dbReference type="OrthoDB" id="5531344at2759"/>
<gene>
    <name evidence="2" type="primary">Mbip</name>
    <name evidence="2" type="ORF">GWK47_052627</name>
</gene>
<dbReference type="Proteomes" id="UP000770661">
    <property type="component" value="Unassembled WGS sequence"/>
</dbReference>
<reference evidence="2" key="1">
    <citation type="submission" date="2020-07" db="EMBL/GenBank/DDBJ databases">
        <title>The High-quality genome of the commercially important snow crab, Chionoecetes opilio.</title>
        <authorList>
            <person name="Jeong J.-H."/>
            <person name="Ryu S."/>
        </authorList>
    </citation>
    <scope>NUCLEOTIDE SEQUENCE</scope>
    <source>
        <strain evidence="2">MADBK_172401_WGS</strain>
        <tissue evidence="2">Digestive gland</tissue>
    </source>
</reference>
<keyword evidence="3" id="KW-1185">Reference proteome</keyword>
<name>A0A8J4XZS1_CHIOP</name>
<organism evidence="2 3">
    <name type="scientific">Chionoecetes opilio</name>
    <name type="common">Atlantic snow crab</name>
    <name type="synonym">Cancer opilio</name>
    <dbReference type="NCBI Taxonomy" id="41210"/>
    <lineage>
        <taxon>Eukaryota</taxon>
        <taxon>Metazoa</taxon>
        <taxon>Ecdysozoa</taxon>
        <taxon>Arthropoda</taxon>
        <taxon>Crustacea</taxon>
        <taxon>Multicrustacea</taxon>
        <taxon>Malacostraca</taxon>
        <taxon>Eumalacostraca</taxon>
        <taxon>Eucarida</taxon>
        <taxon>Decapoda</taxon>
        <taxon>Pleocyemata</taxon>
        <taxon>Brachyura</taxon>
        <taxon>Eubrachyura</taxon>
        <taxon>Majoidea</taxon>
        <taxon>Majidae</taxon>
        <taxon>Chionoecetes</taxon>
    </lineage>
</organism>
<evidence type="ECO:0000256" key="1">
    <source>
        <dbReference type="SAM" id="MobiDB-lite"/>
    </source>
</evidence>
<feature type="region of interest" description="Disordered" evidence="1">
    <location>
        <begin position="1"/>
        <end position="52"/>
    </location>
</feature>
<accession>A0A8J4XZS1</accession>
<proteinExistence type="predicted"/>
<dbReference type="AlphaFoldDB" id="A0A8J4XZS1"/>
<feature type="compositionally biased region" description="Basic residues" evidence="1">
    <location>
        <begin position="211"/>
        <end position="223"/>
    </location>
</feature>
<evidence type="ECO:0000313" key="3">
    <source>
        <dbReference type="Proteomes" id="UP000770661"/>
    </source>
</evidence>